<protein>
    <submittedName>
        <fullName evidence="1">Uncharacterized protein</fullName>
    </submittedName>
</protein>
<accession>A0A8T2QLE9</accession>
<dbReference type="EMBL" id="CM035439">
    <property type="protein sequence ID" value="KAH7284325.1"/>
    <property type="molecule type" value="Genomic_DNA"/>
</dbReference>
<gene>
    <name evidence="1" type="ORF">KP509_34G049400</name>
</gene>
<dbReference type="Proteomes" id="UP000825935">
    <property type="component" value="Chromosome 34"/>
</dbReference>
<keyword evidence="2" id="KW-1185">Reference proteome</keyword>
<proteinExistence type="predicted"/>
<reference evidence="1" key="1">
    <citation type="submission" date="2021-08" db="EMBL/GenBank/DDBJ databases">
        <title>WGS assembly of Ceratopteris richardii.</title>
        <authorList>
            <person name="Marchant D.B."/>
            <person name="Chen G."/>
            <person name="Jenkins J."/>
            <person name="Shu S."/>
            <person name="Leebens-Mack J."/>
            <person name="Grimwood J."/>
            <person name="Schmutz J."/>
            <person name="Soltis P."/>
            <person name="Soltis D."/>
            <person name="Chen Z.-H."/>
        </authorList>
    </citation>
    <scope>NUCLEOTIDE SEQUENCE</scope>
    <source>
        <strain evidence="1">Whitten #5841</strain>
        <tissue evidence="1">Leaf</tissue>
    </source>
</reference>
<name>A0A8T2QLE9_CERRI</name>
<evidence type="ECO:0000313" key="2">
    <source>
        <dbReference type="Proteomes" id="UP000825935"/>
    </source>
</evidence>
<dbReference type="OrthoDB" id="1967095at2759"/>
<organism evidence="1 2">
    <name type="scientific">Ceratopteris richardii</name>
    <name type="common">Triangle waterfern</name>
    <dbReference type="NCBI Taxonomy" id="49495"/>
    <lineage>
        <taxon>Eukaryota</taxon>
        <taxon>Viridiplantae</taxon>
        <taxon>Streptophyta</taxon>
        <taxon>Embryophyta</taxon>
        <taxon>Tracheophyta</taxon>
        <taxon>Polypodiopsida</taxon>
        <taxon>Polypodiidae</taxon>
        <taxon>Polypodiales</taxon>
        <taxon>Pteridineae</taxon>
        <taxon>Pteridaceae</taxon>
        <taxon>Parkerioideae</taxon>
        <taxon>Ceratopteris</taxon>
    </lineage>
</organism>
<comment type="caution">
    <text evidence="1">The sequence shown here is derived from an EMBL/GenBank/DDBJ whole genome shotgun (WGS) entry which is preliminary data.</text>
</comment>
<evidence type="ECO:0000313" key="1">
    <source>
        <dbReference type="EMBL" id="KAH7284325.1"/>
    </source>
</evidence>
<sequence>MAMETEMVLVGALSMVEKAADSCSCICETGFSSAVCLALPTQKPSLSFSFSLLEFLLNIAFARFMPKHMEVEMGDAFLPHSEHRVQEPDATIVASIPVDFE</sequence>
<dbReference type="AlphaFoldDB" id="A0A8T2QLE9"/>